<dbReference type="OrthoDB" id="5949865at2759"/>
<proteinExistence type="inferred from homology"/>
<dbReference type="KEGG" id="acan:ACA1_218410"/>
<dbReference type="GeneID" id="14915797"/>
<evidence type="ECO:0000256" key="3">
    <source>
        <dbReference type="SAM" id="MobiDB-lite"/>
    </source>
</evidence>
<dbReference type="InterPro" id="IPR006760">
    <property type="entry name" value="Endosulphine"/>
</dbReference>
<evidence type="ECO:0000313" key="4">
    <source>
        <dbReference type="EMBL" id="ELR15197.1"/>
    </source>
</evidence>
<evidence type="ECO:0000313" key="5">
    <source>
        <dbReference type="Proteomes" id="UP000011083"/>
    </source>
</evidence>
<evidence type="ECO:0000256" key="2">
    <source>
        <dbReference type="RuleBase" id="RU363120"/>
    </source>
</evidence>
<name>L8GQM6_ACACF</name>
<comment type="similarity">
    <text evidence="1 2">Belongs to the endosulfine family.</text>
</comment>
<dbReference type="AlphaFoldDB" id="L8GQM6"/>
<dbReference type="VEuPathDB" id="AmoebaDB:ACA1_218410"/>
<sequence length="82" mass="9080">MSTEQPKTAAAPAVDVSKLSEEEKAYYEKFGMLPKKSLASAMLDKRRGRAQFDSADWQLQKNSLPGQKKAPLPTNIAKAQKE</sequence>
<accession>L8GQM6</accession>
<evidence type="ECO:0000256" key="1">
    <source>
        <dbReference type="ARBA" id="ARBA00010520"/>
    </source>
</evidence>
<protein>
    <submittedName>
        <fullName evidence="4">Uncharacterized protein</fullName>
    </submittedName>
</protein>
<organism evidence="4 5">
    <name type="scientific">Acanthamoeba castellanii (strain ATCC 30010 / Neff)</name>
    <dbReference type="NCBI Taxonomy" id="1257118"/>
    <lineage>
        <taxon>Eukaryota</taxon>
        <taxon>Amoebozoa</taxon>
        <taxon>Discosea</taxon>
        <taxon>Longamoebia</taxon>
        <taxon>Centramoebida</taxon>
        <taxon>Acanthamoebidae</taxon>
        <taxon>Acanthamoeba</taxon>
    </lineage>
</organism>
<keyword evidence="5" id="KW-1185">Reference proteome</keyword>
<dbReference type="Pfam" id="PF04667">
    <property type="entry name" value="Endosulfine"/>
    <property type="match status" value="1"/>
</dbReference>
<reference evidence="4 5" key="1">
    <citation type="journal article" date="2013" name="Genome Biol.">
        <title>Genome of Acanthamoeba castellanii highlights extensive lateral gene transfer and early evolution of tyrosine kinase signaling.</title>
        <authorList>
            <person name="Clarke M."/>
            <person name="Lohan A.J."/>
            <person name="Liu B."/>
            <person name="Lagkouvardos I."/>
            <person name="Roy S."/>
            <person name="Zafar N."/>
            <person name="Bertelli C."/>
            <person name="Schilde C."/>
            <person name="Kianianmomeni A."/>
            <person name="Burglin T.R."/>
            <person name="Frech C."/>
            <person name="Turcotte B."/>
            <person name="Kopec K.O."/>
            <person name="Synnott J.M."/>
            <person name="Choo C."/>
            <person name="Paponov I."/>
            <person name="Finkler A."/>
            <person name="Soon Heng Tan C."/>
            <person name="Hutchins A.P."/>
            <person name="Weinmeier T."/>
            <person name="Rattei T."/>
            <person name="Chu J.S."/>
            <person name="Gimenez G."/>
            <person name="Irimia M."/>
            <person name="Rigden D.J."/>
            <person name="Fitzpatrick D.A."/>
            <person name="Lorenzo-Morales J."/>
            <person name="Bateman A."/>
            <person name="Chiu C.H."/>
            <person name="Tang P."/>
            <person name="Hegemann P."/>
            <person name="Fromm H."/>
            <person name="Raoult D."/>
            <person name="Greub G."/>
            <person name="Miranda-Saavedra D."/>
            <person name="Chen N."/>
            <person name="Nash P."/>
            <person name="Ginger M.L."/>
            <person name="Horn M."/>
            <person name="Schaap P."/>
            <person name="Caler L."/>
            <person name="Loftus B."/>
        </authorList>
    </citation>
    <scope>NUCLEOTIDE SEQUENCE [LARGE SCALE GENOMIC DNA]</scope>
    <source>
        <strain evidence="4 5">Neff</strain>
    </source>
</reference>
<dbReference type="Proteomes" id="UP000011083">
    <property type="component" value="Unassembled WGS sequence"/>
</dbReference>
<gene>
    <name evidence="4" type="ORF">ACA1_218410</name>
</gene>
<dbReference type="RefSeq" id="XP_004337210.1">
    <property type="nucleotide sequence ID" value="XM_004337162.1"/>
</dbReference>
<dbReference type="EMBL" id="KB008036">
    <property type="protein sequence ID" value="ELR15197.1"/>
    <property type="molecule type" value="Genomic_DNA"/>
</dbReference>
<feature type="region of interest" description="Disordered" evidence="3">
    <location>
        <begin position="54"/>
        <end position="82"/>
    </location>
</feature>